<evidence type="ECO:0000313" key="1">
    <source>
        <dbReference type="EMBL" id="PTQ55520.1"/>
    </source>
</evidence>
<evidence type="ECO:0000313" key="2">
    <source>
        <dbReference type="Proteomes" id="UP000244338"/>
    </source>
</evidence>
<sequence length="69" mass="7983">MTIEEVQALLERFSNKDAEERNDVEDTLKSLDDETLDDFLTQSVIFKLAERSVQEQVQVMKELVTLHNG</sequence>
<gene>
    <name evidence="1" type="ORF">BSOLF_1930</name>
</gene>
<name>A0A2R6XYN1_9BACL</name>
<organism evidence="1 2">
    <name type="scientific">Candidatus Carbonibacillus altaicus</name>
    <dbReference type="NCBI Taxonomy" id="2163959"/>
    <lineage>
        <taxon>Bacteria</taxon>
        <taxon>Bacillati</taxon>
        <taxon>Bacillota</taxon>
        <taxon>Bacilli</taxon>
        <taxon>Bacillales</taxon>
        <taxon>Candidatus Carbonibacillus</taxon>
    </lineage>
</organism>
<dbReference type="EMBL" id="PEBX01000104">
    <property type="protein sequence ID" value="PTQ55520.1"/>
    <property type="molecule type" value="Genomic_DNA"/>
</dbReference>
<protein>
    <submittedName>
        <fullName evidence="1">Uncharacterized protein</fullName>
    </submittedName>
</protein>
<comment type="caution">
    <text evidence="1">The sequence shown here is derived from an EMBL/GenBank/DDBJ whole genome shotgun (WGS) entry which is preliminary data.</text>
</comment>
<proteinExistence type="predicted"/>
<accession>A0A2R6XYN1</accession>
<reference evidence="2" key="1">
    <citation type="journal article" date="2018" name="Sci. Rep.">
        <title>Lignite coal burning seam in the remote Altai Mountains harbors a hydrogen-driven thermophilic microbial community.</title>
        <authorList>
            <person name="Kadnikov V.V."/>
            <person name="Mardanov A.V."/>
            <person name="Ivasenko D.A."/>
            <person name="Antsiferov D.V."/>
            <person name="Beletsky A.V."/>
            <person name="Karnachuk O.V."/>
            <person name="Ravin N.V."/>
        </authorList>
    </citation>
    <scope>NUCLEOTIDE SEQUENCE [LARGE SCALE GENOMIC DNA]</scope>
</reference>
<dbReference type="Proteomes" id="UP000244338">
    <property type="component" value="Unassembled WGS sequence"/>
</dbReference>
<dbReference type="AlphaFoldDB" id="A0A2R6XYN1"/>